<accession>A0AA39WB73</accession>
<evidence type="ECO:0000259" key="1">
    <source>
        <dbReference type="Pfam" id="PF06985"/>
    </source>
</evidence>
<reference evidence="2" key="1">
    <citation type="submission" date="2023-06" db="EMBL/GenBank/DDBJ databases">
        <title>Genome-scale phylogeny and comparative genomics of the fungal order Sordariales.</title>
        <authorList>
            <consortium name="Lawrence Berkeley National Laboratory"/>
            <person name="Hensen N."/>
            <person name="Bonometti L."/>
            <person name="Westerberg I."/>
            <person name="Brannstrom I.O."/>
            <person name="Guillou S."/>
            <person name="Cros-Aarteil S."/>
            <person name="Calhoun S."/>
            <person name="Haridas S."/>
            <person name="Kuo A."/>
            <person name="Mondo S."/>
            <person name="Pangilinan J."/>
            <person name="Riley R."/>
            <person name="Labutti K."/>
            <person name="Andreopoulos B."/>
            <person name="Lipzen A."/>
            <person name="Chen C."/>
            <person name="Yanf M."/>
            <person name="Daum C."/>
            <person name="Ng V."/>
            <person name="Clum A."/>
            <person name="Steindorff A."/>
            <person name="Ohm R."/>
            <person name="Martin F."/>
            <person name="Silar P."/>
            <person name="Natvig D."/>
            <person name="Lalanne C."/>
            <person name="Gautier V."/>
            <person name="Ament-Velasquez S.L."/>
            <person name="Kruys A."/>
            <person name="Hutchinson M.I."/>
            <person name="Powell A.J."/>
            <person name="Barry K."/>
            <person name="Miller A.N."/>
            <person name="Grigoriev I.V."/>
            <person name="Debuchy R."/>
            <person name="Gladieux P."/>
            <person name="Thoren M.H."/>
            <person name="Johannesson H."/>
        </authorList>
    </citation>
    <scope>NUCLEOTIDE SEQUENCE</scope>
    <source>
        <strain evidence="2">CBS 606.72</strain>
    </source>
</reference>
<comment type="caution">
    <text evidence="2">The sequence shown here is derived from an EMBL/GenBank/DDBJ whole genome shotgun (WGS) entry which is preliminary data.</text>
</comment>
<dbReference type="Proteomes" id="UP001175000">
    <property type="component" value="Unassembled WGS sequence"/>
</dbReference>
<evidence type="ECO:0000313" key="2">
    <source>
        <dbReference type="EMBL" id="KAK0611668.1"/>
    </source>
</evidence>
<dbReference type="PANTHER" id="PTHR24148:SF73">
    <property type="entry name" value="HET DOMAIN PROTEIN (AFU_ORTHOLOGUE AFUA_8G01020)"/>
    <property type="match status" value="1"/>
</dbReference>
<organism evidence="2 3">
    <name type="scientific">Immersiella caudata</name>
    <dbReference type="NCBI Taxonomy" id="314043"/>
    <lineage>
        <taxon>Eukaryota</taxon>
        <taxon>Fungi</taxon>
        <taxon>Dikarya</taxon>
        <taxon>Ascomycota</taxon>
        <taxon>Pezizomycotina</taxon>
        <taxon>Sordariomycetes</taxon>
        <taxon>Sordariomycetidae</taxon>
        <taxon>Sordariales</taxon>
        <taxon>Lasiosphaeriaceae</taxon>
        <taxon>Immersiella</taxon>
    </lineage>
</organism>
<dbReference type="Pfam" id="PF06985">
    <property type="entry name" value="HET"/>
    <property type="match status" value="1"/>
</dbReference>
<dbReference type="EMBL" id="JAULSU010000007">
    <property type="protein sequence ID" value="KAK0611668.1"/>
    <property type="molecule type" value="Genomic_DNA"/>
</dbReference>
<dbReference type="PANTHER" id="PTHR24148">
    <property type="entry name" value="ANKYRIN REPEAT DOMAIN-CONTAINING PROTEIN 39 HOMOLOG-RELATED"/>
    <property type="match status" value="1"/>
</dbReference>
<gene>
    <name evidence="2" type="ORF">B0T14DRAFT_594957</name>
</gene>
<proteinExistence type="predicted"/>
<dbReference type="InterPro" id="IPR010730">
    <property type="entry name" value="HET"/>
</dbReference>
<dbReference type="InterPro" id="IPR052895">
    <property type="entry name" value="HetReg/Transcr_Mod"/>
</dbReference>
<name>A0AA39WB73_9PEZI</name>
<dbReference type="Pfam" id="PF26639">
    <property type="entry name" value="Het-6_barrel"/>
    <property type="match status" value="1"/>
</dbReference>
<evidence type="ECO:0000313" key="3">
    <source>
        <dbReference type="Proteomes" id="UP001175000"/>
    </source>
</evidence>
<sequence length="575" mass="64205">MPPLDYGSCTLEDPSKEIRLISLSPSPTFTSRLECSLFTAPLANPDIPFKALSYVWGPDVAAEGMDTIRVTLVNGTNDVSTIPITPSLSTALRNIRPMKGKLTLWIDQICIDQSNLSEKGPQVALMGKLYASASQVLVWLGPPAHGSDEVMDAWQATGYAARAWGMEGYYAKEKIGMLHAMMGNEYPRDEKTRALQDIMKTAAGRFAPLMKEGKVGKWFGREWFTRVWVVQEFCMCADTVKLFVFRETLAKNHRDRVFALLGLAVDAEELSIRPDYAPERTVASILTEAARAMIENGDAIAILCYSQFPKLEDIRGLPSWVPDWRSCLQPSFYTITEKVDPHLYAASGDSAVEVVPSKSADLLGLQGYFVDTIDQVAEDAWDDMSSGHVRYLRFLNQFDDLYQASMEKQVAIYGEKTQEGKEQARWRVPIGDVYWTQREGRARATPDVAVEHGRCVAYLRAFHDLEGLDGSEFRDGYAKFQEINEAGLYGMHYRESMTIMKGKRPFLTRDGRLGMGPSEAVPGDAVVVFCGGRIPFVVRPKTTEEDVFAFIGEAYCDGVMDGEVLTGERRVFVLE</sequence>
<protein>
    <submittedName>
        <fullName evidence="2">Heterokaryon incompatibility protein-domain-containing protein</fullName>
    </submittedName>
</protein>
<dbReference type="AlphaFoldDB" id="A0AA39WB73"/>
<feature type="domain" description="Heterokaryon incompatibility" evidence="1">
    <location>
        <begin position="49"/>
        <end position="232"/>
    </location>
</feature>
<keyword evidence="3" id="KW-1185">Reference proteome</keyword>